<reference evidence="2 3" key="1">
    <citation type="submission" date="2023-02" db="EMBL/GenBank/DDBJ databases">
        <title>LHISI_Scaffold_Assembly.</title>
        <authorList>
            <person name="Stuart O.P."/>
            <person name="Cleave R."/>
            <person name="Magrath M.J.L."/>
            <person name="Mikheyev A.S."/>
        </authorList>
    </citation>
    <scope>NUCLEOTIDE SEQUENCE [LARGE SCALE GENOMIC DNA]</scope>
    <source>
        <strain evidence="2">Daus_M_001</strain>
        <tissue evidence="2">Leg muscle</tissue>
    </source>
</reference>
<evidence type="ECO:0000313" key="2">
    <source>
        <dbReference type="EMBL" id="KAJ8885188.1"/>
    </source>
</evidence>
<keyword evidence="3" id="KW-1185">Reference proteome</keyword>
<accession>A0ABQ9HMQ5</accession>
<organism evidence="2 3">
    <name type="scientific">Dryococelus australis</name>
    <dbReference type="NCBI Taxonomy" id="614101"/>
    <lineage>
        <taxon>Eukaryota</taxon>
        <taxon>Metazoa</taxon>
        <taxon>Ecdysozoa</taxon>
        <taxon>Arthropoda</taxon>
        <taxon>Hexapoda</taxon>
        <taxon>Insecta</taxon>
        <taxon>Pterygota</taxon>
        <taxon>Neoptera</taxon>
        <taxon>Polyneoptera</taxon>
        <taxon>Phasmatodea</taxon>
        <taxon>Verophasmatodea</taxon>
        <taxon>Anareolatae</taxon>
        <taxon>Phasmatidae</taxon>
        <taxon>Eurycanthinae</taxon>
        <taxon>Dryococelus</taxon>
    </lineage>
</organism>
<gene>
    <name evidence="2" type="ORF">PR048_011384</name>
</gene>
<feature type="region of interest" description="Disordered" evidence="1">
    <location>
        <begin position="267"/>
        <end position="292"/>
    </location>
</feature>
<sequence length="764" mass="85507">MREPRNKGTTAPESWQISHDMGEAHSRNSFLLCNRNNEATGKSPVELLYGAGLAHPGEFACCVTDSNTDAADSEVRDGERMHCHHKACENQKRYVQKWLPETKRPPMPLLTSDYVYVCAYYLSTAKQNFCVGLAPKWTGPYRILERISQTSYRVQIGPRRQCMVHRDDICTPSNPDDIDDPHPPDNQVMTSDTILRQSPLNFHGFQAATPPTAVPDTVITQWSAAQDISDVVIPCAKQQRAATDTKGRREQLFHHLYLFVGIPPPNSLTTTPQVNPPTPPLQAPSSHQPGLRRANSFCQHAPTCRPYNVGTCSSSGRPTSLMPSVTALTVYKLALQEVAASYQWSPLEKGGAFDIALTVQLRRQPTAVLLIHQALIAVCLVKGSSSSFMQEWFIEPGHDLPDPLFLENRRSAVISFGATRHLLRYCLRNHPSVFLISFHVMEGARTGVWNMGMVCLWRFVWALHTLADVRSAASHLGSRVTVVPLPNRGEYLHEIGTFKTRGGSGHPRDVVTPNVEEEVLNAMEENPSTSTRTQNGCVPFHCMAYYVRAATARLQHFLEDVMLVVRQCMWLQPSGAPPHSPRAVHEHFNMEFQAQWIRKGGPWGFIKGLVYETPIESEEDLFARYMVACDKVHLGSPSPHELHTFAFRLVFSGCSQLNFRPYQKCALPTQAFCVEGETLFQGSLKASGQTEHAVTRRMHVLPPDIMIRRKFSSGFTYAINTNSDDVHTITWLWKGLVYSQVSFHLAYPGGDSKSHALAFPLARC</sequence>
<evidence type="ECO:0000313" key="3">
    <source>
        <dbReference type="Proteomes" id="UP001159363"/>
    </source>
</evidence>
<dbReference type="Proteomes" id="UP001159363">
    <property type="component" value="Chromosome X"/>
</dbReference>
<evidence type="ECO:0000256" key="1">
    <source>
        <dbReference type="SAM" id="MobiDB-lite"/>
    </source>
</evidence>
<protein>
    <submittedName>
        <fullName evidence="2">Uncharacterized protein</fullName>
    </submittedName>
</protein>
<proteinExistence type="predicted"/>
<comment type="caution">
    <text evidence="2">The sequence shown here is derived from an EMBL/GenBank/DDBJ whole genome shotgun (WGS) entry which is preliminary data.</text>
</comment>
<name>A0ABQ9HMQ5_9NEOP</name>
<dbReference type="EMBL" id="JARBHB010000004">
    <property type="protein sequence ID" value="KAJ8885188.1"/>
    <property type="molecule type" value="Genomic_DNA"/>
</dbReference>